<keyword evidence="1" id="KW-0812">Transmembrane</keyword>
<dbReference type="RefSeq" id="WP_161838960.1">
    <property type="nucleotide sequence ID" value="NZ_CP048000.1"/>
</dbReference>
<dbReference type="InterPro" id="IPR050469">
    <property type="entry name" value="Diguanylate_Cyclase"/>
</dbReference>
<dbReference type="AlphaFoldDB" id="A0A6P1TRJ6"/>
<name>A0A6P1TRJ6_9FIRM</name>
<keyword evidence="1" id="KW-0472">Membrane</keyword>
<feature type="transmembrane region" description="Helical" evidence="1">
    <location>
        <begin position="6"/>
        <end position="25"/>
    </location>
</feature>
<dbReference type="Proteomes" id="UP000464314">
    <property type="component" value="Chromosome"/>
</dbReference>
<gene>
    <name evidence="3" type="ORF">Ana3638_16225</name>
</gene>
<dbReference type="KEGG" id="anr:Ana3638_16225"/>
<accession>A0A6P1TRJ6</accession>
<organism evidence="3 4">
    <name type="scientific">Anaerocolumna sedimenticola</name>
    <dbReference type="NCBI Taxonomy" id="2696063"/>
    <lineage>
        <taxon>Bacteria</taxon>
        <taxon>Bacillati</taxon>
        <taxon>Bacillota</taxon>
        <taxon>Clostridia</taxon>
        <taxon>Lachnospirales</taxon>
        <taxon>Lachnospiraceae</taxon>
        <taxon>Anaerocolumna</taxon>
    </lineage>
</organism>
<reference evidence="3 4" key="1">
    <citation type="submission" date="2020-01" db="EMBL/GenBank/DDBJ databases">
        <title>Genome analysis of Anaerocolumna sp. CBA3638.</title>
        <authorList>
            <person name="Kim J."/>
            <person name="Roh S.W."/>
        </authorList>
    </citation>
    <scope>NUCLEOTIDE SEQUENCE [LARGE SCALE GENOMIC DNA]</scope>
    <source>
        <strain evidence="3 4">CBA3638</strain>
    </source>
</reference>
<evidence type="ECO:0000313" key="3">
    <source>
        <dbReference type="EMBL" id="QHQ62135.1"/>
    </source>
</evidence>
<dbReference type="GO" id="GO:0052621">
    <property type="term" value="F:diguanylate cyclase activity"/>
    <property type="evidence" value="ECO:0007669"/>
    <property type="project" value="TreeGrafter"/>
</dbReference>
<feature type="transmembrane region" description="Helical" evidence="1">
    <location>
        <begin position="143"/>
        <end position="162"/>
    </location>
</feature>
<dbReference type="Pfam" id="PF00990">
    <property type="entry name" value="GGDEF"/>
    <property type="match status" value="1"/>
</dbReference>
<dbReference type="InterPro" id="IPR000160">
    <property type="entry name" value="GGDEF_dom"/>
</dbReference>
<feature type="transmembrane region" description="Helical" evidence="1">
    <location>
        <begin position="174"/>
        <end position="193"/>
    </location>
</feature>
<sequence>MNLASNIVINVYSIGILLIIYIFSIKHNDENSLQNKHYKWMLKITIFMLLVDILSRFDGKTVTIYPVLNHIGNFAIFLLNPMISSLWLIYVYDQIYPKIEKPKCLLIPIYAANCLNLVLLIFTQFFGWYYYIDTDNIYHRGPLFWLAAFMTTVLILVAFILTLINRNRIDKKHLFSLMFFGIPPFACVIIQIIFYGLSIVLNGIVFSLLIVALYVQNNNIYTDYLTGVYNRKKLELYLKQKISTSTNGKTFSAIMLDLDNFKSINDTYGHDTGDRALQISVKLLRGCLHANDFISRFGGDEFCIILDISDITELEGVVSKIRSALEKYNSTNDQPFILSFSMGYSVYDLRSNLSMEDFKKQIDKFMYDNKQIKKELLKLE</sequence>
<proteinExistence type="predicted"/>
<keyword evidence="1" id="KW-1133">Transmembrane helix</keyword>
<evidence type="ECO:0000259" key="2">
    <source>
        <dbReference type="PROSITE" id="PS50887"/>
    </source>
</evidence>
<dbReference type="InterPro" id="IPR029787">
    <property type="entry name" value="Nucleotide_cyclase"/>
</dbReference>
<dbReference type="Gene3D" id="3.30.70.270">
    <property type="match status" value="1"/>
</dbReference>
<feature type="domain" description="GGDEF" evidence="2">
    <location>
        <begin position="249"/>
        <end position="380"/>
    </location>
</feature>
<feature type="transmembrane region" description="Helical" evidence="1">
    <location>
        <begin position="199"/>
        <end position="215"/>
    </location>
</feature>
<protein>
    <submittedName>
        <fullName evidence="3">Diguanylate cyclase</fullName>
    </submittedName>
</protein>
<dbReference type="EMBL" id="CP048000">
    <property type="protein sequence ID" value="QHQ62135.1"/>
    <property type="molecule type" value="Genomic_DNA"/>
</dbReference>
<feature type="transmembrane region" description="Helical" evidence="1">
    <location>
        <begin position="74"/>
        <end position="92"/>
    </location>
</feature>
<feature type="transmembrane region" description="Helical" evidence="1">
    <location>
        <begin position="104"/>
        <end position="131"/>
    </location>
</feature>
<evidence type="ECO:0000256" key="1">
    <source>
        <dbReference type="SAM" id="Phobius"/>
    </source>
</evidence>
<evidence type="ECO:0000313" key="4">
    <source>
        <dbReference type="Proteomes" id="UP000464314"/>
    </source>
</evidence>
<dbReference type="SMART" id="SM00267">
    <property type="entry name" value="GGDEF"/>
    <property type="match status" value="1"/>
</dbReference>
<dbReference type="PANTHER" id="PTHR45138:SF9">
    <property type="entry name" value="DIGUANYLATE CYCLASE DGCM-RELATED"/>
    <property type="match status" value="1"/>
</dbReference>
<dbReference type="CDD" id="cd01949">
    <property type="entry name" value="GGDEF"/>
    <property type="match status" value="1"/>
</dbReference>
<dbReference type="PANTHER" id="PTHR45138">
    <property type="entry name" value="REGULATORY COMPONENTS OF SENSORY TRANSDUCTION SYSTEM"/>
    <property type="match status" value="1"/>
</dbReference>
<dbReference type="NCBIfam" id="TIGR00254">
    <property type="entry name" value="GGDEF"/>
    <property type="match status" value="1"/>
</dbReference>
<dbReference type="InterPro" id="IPR043128">
    <property type="entry name" value="Rev_trsase/Diguanyl_cyclase"/>
</dbReference>
<dbReference type="PROSITE" id="PS50887">
    <property type="entry name" value="GGDEF"/>
    <property type="match status" value="1"/>
</dbReference>
<dbReference type="SUPFAM" id="SSF55073">
    <property type="entry name" value="Nucleotide cyclase"/>
    <property type="match status" value="1"/>
</dbReference>
<keyword evidence="4" id="KW-1185">Reference proteome</keyword>